<dbReference type="InterPro" id="IPR003593">
    <property type="entry name" value="AAA+_ATPase"/>
</dbReference>
<dbReference type="SUPFAM" id="SSF52540">
    <property type="entry name" value="P-loop containing nucleoside triphosphate hydrolases"/>
    <property type="match status" value="2"/>
</dbReference>
<dbReference type="EMBL" id="CP114014">
    <property type="protein sequence ID" value="XAY07868.1"/>
    <property type="molecule type" value="Genomic_DNA"/>
</dbReference>
<dbReference type="SUPFAM" id="SSF51679">
    <property type="entry name" value="Bacterial luciferase-like"/>
    <property type="match status" value="1"/>
</dbReference>
<dbReference type="PANTHER" id="PTHR42714:SF2">
    <property type="entry name" value="TRNA MODIFICATION GTPASE GTPBP3, MITOCHONDRIAL"/>
    <property type="match status" value="1"/>
</dbReference>
<dbReference type="GO" id="GO:0005737">
    <property type="term" value="C:cytoplasm"/>
    <property type="evidence" value="ECO:0007669"/>
    <property type="project" value="TreeGrafter"/>
</dbReference>
<dbReference type="GO" id="GO:0016705">
    <property type="term" value="F:oxidoreductase activity, acting on paired donors, with incorporation or reduction of molecular oxygen"/>
    <property type="evidence" value="ECO:0007669"/>
    <property type="project" value="InterPro"/>
</dbReference>
<proteinExistence type="predicted"/>
<dbReference type="EC" id="3.6.1.-" evidence="2"/>
<evidence type="ECO:0000313" key="2">
    <source>
        <dbReference type="EMBL" id="XAY07868.1"/>
    </source>
</evidence>
<dbReference type="CDD" id="cd00882">
    <property type="entry name" value="Ras_like_GTPase"/>
    <property type="match status" value="1"/>
</dbReference>
<sequence>MNPSWEGIVAEAIRQSSEAAAVQLDAIHKRAADWTGRLSLLETEHGSHADAHQAAPTLAQAVTESVDHSLEGLRRRQHYLGSLHLVLFGRTGAGKSSFVEALTRGTGQRISPEGRLDFTTTVDEVAWGSVVVVDTPGIEGWADDGQRDVIEAEAHAAVQRADVVILVFDDYNQKVREFQQIAEWVALFGKVAIAILNVRDDEWRYDARLYDPDDREPAVQQIREHAGHIDRMLRSVGLEDVPIIAANLAWAFGARASEIGRHPAAAELERARDELTPIGLERVSNFDAFEDLMTALLSGDPASLRLGGLERERVTALHEIQALLRREERAAALLADQRELAVRTVLGRTGAPRLQDLEEIEPGADQDSVSELVSLLADDRYADVRDERGEVARLMTTHLDGPITAARSNGLTAARAELQQHDGRFASVSAQRLQTVALKAAAFDDVAARHSASALMRLAKDIAADAESLRADFVWEVRDFETGFDADTGRGRRSAGKVLGFGSAGGAAVAAVLAASNPLGWALGIGFVGGALARKLRRSGHRKRTEERLRVERELGTWLHGVAQDVQGAARTAGERQALILAGRAATADARQAARHRADEALLREVRRDVQAAKKEASAAAAPSELIEHAVATVEVARYPDDPDAGPKVWLGEDWLDTPSETATRERPRLDRPRLGDMIVIRTVPATTSERFWLAAERLAATGPELSAAVNAGRAVLAADPVVGFVGDFSSGKTSLIRRLATTWGVELSEHEFAVGAAPTTESIIEMRAGGLIVRDTPGLGSGDAEHDRIALAAVASASLLVVTHTPVGGRLDDIVDLLSPDGRALRTVHVLGRIDALSARPHTDPEGFMSLLEVKRSELARKLEASGLPPHADLPLPVAADPGRRHSGGRPWQLKDFLPFNGWDGIDDLSRVLFREAQRGRASAAIDCTRDAALRTCARLAADLDGMDLRSNEIQRVIDIYRRAADAHGRAEQRAAHALHAVMSDAVAERLEDLADMDTTRLRAVQQTPDSWLVTERLEGDFADWRDGVLGDLEQVYAELEQAVEARVGSRAFAAAFGDGAGATFDDFTKVLLEGLKAAAGKGAGAGEKFVAGLAAKIPALAGFAEQLGKAAARGAAAAAGLVLEAGAQALEDRAERRRADTMEDAKKAIHEAADAWVTETLEGTDTTASVLSEVVAFAEQMIHSPLASMTQAHDDVANGRAATTATVAAAENLILEANRALN</sequence>
<dbReference type="GO" id="GO:0005525">
    <property type="term" value="F:GTP binding"/>
    <property type="evidence" value="ECO:0007669"/>
    <property type="project" value="InterPro"/>
</dbReference>
<dbReference type="SMART" id="SM00382">
    <property type="entry name" value="AAA"/>
    <property type="match status" value="2"/>
</dbReference>
<organism evidence="2">
    <name type="scientific">Paraconexibacter sp. AEG42_29</name>
    <dbReference type="NCBI Taxonomy" id="2997339"/>
    <lineage>
        <taxon>Bacteria</taxon>
        <taxon>Bacillati</taxon>
        <taxon>Actinomycetota</taxon>
        <taxon>Thermoleophilia</taxon>
        <taxon>Solirubrobacterales</taxon>
        <taxon>Paraconexibacteraceae</taxon>
        <taxon>Paraconexibacter</taxon>
    </lineage>
</organism>
<dbReference type="InterPro" id="IPR036661">
    <property type="entry name" value="Luciferase-like_sf"/>
</dbReference>
<feature type="domain" description="AAA+ ATPase" evidence="1">
    <location>
        <begin position="719"/>
        <end position="836"/>
    </location>
</feature>
<dbReference type="InterPro" id="IPR006073">
    <property type="entry name" value="GTP-bd"/>
</dbReference>
<dbReference type="Gene3D" id="3.40.50.300">
    <property type="entry name" value="P-loop containing nucleotide triphosphate hydrolases"/>
    <property type="match status" value="2"/>
</dbReference>
<dbReference type="GO" id="GO:0016787">
    <property type="term" value="F:hydrolase activity"/>
    <property type="evidence" value="ECO:0007669"/>
    <property type="project" value="UniProtKB-KW"/>
</dbReference>
<dbReference type="InterPro" id="IPR027417">
    <property type="entry name" value="P-loop_NTPase"/>
</dbReference>
<evidence type="ECO:0000259" key="1">
    <source>
        <dbReference type="SMART" id="SM00382"/>
    </source>
</evidence>
<dbReference type="AlphaFoldDB" id="A0AAU7B1N2"/>
<dbReference type="GO" id="GO:0002098">
    <property type="term" value="P:tRNA wobble uridine modification"/>
    <property type="evidence" value="ECO:0007669"/>
    <property type="project" value="TreeGrafter"/>
</dbReference>
<dbReference type="PANTHER" id="PTHR42714">
    <property type="entry name" value="TRNA MODIFICATION GTPASE GTPBP3"/>
    <property type="match status" value="1"/>
</dbReference>
<accession>A0AAU7B1N2</accession>
<dbReference type="GO" id="GO:0030488">
    <property type="term" value="P:tRNA methylation"/>
    <property type="evidence" value="ECO:0007669"/>
    <property type="project" value="TreeGrafter"/>
</dbReference>
<reference evidence="2" key="1">
    <citation type="submission" date="2022-12" db="EMBL/GenBank/DDBJ databases">
        <title>Paraconexibacter alkalitolerans sp. nov. and Baekduia alba sp. nov., isolated from soil and emended description of the genera Paraconexibacter (Chun et al., 2020) and Baekduia (An et al., 2020).</title>
        <authorList>
            <person name="Vieira S."/>
            <person name="Huber K.J."/>
            <person name="Geppert A."/>
            <person name="Wolf J."/>
            <person name="Neumann-Schaal M."/>
            <person name="Muesken M."/>
            <person name="Overmann J."/>
        </authorList>
    </citation>
    <scope>NUCLEOTIDE SEQUENCE</scope>
    <source>
        <strain evidence="2">AEG42_29</strain>
    </source>
</reference>
<keyword evidence="2" id="KW-0378">Hydrolase</keyword>
<name>A0AAU7B1N2_9ACTN</name>
<dbReference type="RefSeq" id="WP_354699056.1">
    <property type="nucleotide sequence ID" value="NZ_CP114014.1"/>
</dbReference>
<gene>
    <name evidence="2" type="primary">rsgA_2</name>
    <name evidence="2" type="ORF">DSM112329_04760</name>
</gene>
<dbReference type="Pfam" id="PF01926">
    <property type="entry name" value="MMR_HSR1"/>
    <property type="match status" value="1"/>
</dbReference>
<feature type="domain" description="AAA+ ATPase" evidence="1">
    <location>
        <begin position="81"/>
        <end position="282"/>
    </location>
</feature>
<dbReference type="KEGG" id="parq:DSM112329_04760"/>
<protein>
    <submittedName>
        <fullName evidence="2">Small ribosomal subunit biogenesis GTPase RsgA</fullName>
        <ecNumber evidence="2">3.6.1.-</ecNumber>
    </submittedName>
</protein>